<dbReference type="Proteomes" id="UP001140011">
    <property type="component" value="Unassembled WGS sequence"/>
</dbReference>
<feature type="region of interest" description="Disordered" evidence="11">
    <location>
        <begin position="202"/>
        <end position="227"/>
    </location>
</feature>
<protein>
    <recommendedName>
        <fullName evidence="17">Phosphoglucomutase</fullName>
    </recommendedName>
</protein>
<keyword evidence="16" id="KW-1185">Reference proteome</keyword>
<dbReference type="Pfam" id="PF02879">
    <property type="entry name" value="PGM_PMM_II"/>
    <property type="match status" value="1"/>
</dbReference>
<name>A0A9W8LDI9_9FUNG</name>
<comment type="similarity">
    <text evidence="3">Belongs to the phosphohexose mutase family.</text>
</comment>
<dbReference type="AlphaFoldDB" id="A0A9W8LDI9"/>
<dbReference type="GO" id="GO:0006166">
    <property type="term" value="P:purine ribonucleoside salvage"/>
    <property type="evidence" value="ECO:0007669"/>
    <property type="project" value="TreeGrafter"/>
</dbReference>
<feature type="domain" description="Alpha-D-phosphohexomutase alpha/beta/alpha" evidence="12">
    <location>
        <begin position="249"/>
        <end position="387"/>
    </location>
</feature>
<keyword evidence="4" id="KW-0963">Cytoplasm</keyword>
<evidence type="ECO:0000256" key="8">
    <source>
        <dbReference type="ARBA" id="ARBA00022842"/>
    </source>
</evidence>
<sequence length="822" mass="90513">MAIQSAQIVPLNTAKWMIVEDQGRAAEQAVAQTAKARWTWIPKIPLEQKHLSLLWLMPHAAVPTASKLSHCIPDLPSECKFCYTLSESNIAGNGAGIREDTSGPIFKVDLRAVVTGLDGKRLNGLAMFLRWKSAVIARILRDFYYSYSMTKAPHKFEKRWLAVSNRWYHFDPGNDELDGKISFRNESQQVAGHLHHIIQYHQKSATDDDTNAPAAPANPPTDPETRGQIEGLLAANDNDTLEKLLRNRIEFGTAGLRARMEAGYSRLNRLTVITASQGLAAYVAKAVDGAQQRGVVVGHDHRHNSAAFARLTARAFLDRGFHVYLYPGLGLTPEVPFAVKRLGAACGVMITASHNPKDDNGYKVYWENGAQICPPVDEAIAQSIGENQLMEPQSWDEDGVEADPNVEDVTQKMMDAYFEAAAGGLAADREANSRTELRYVYTPMHGVGAPFAARMLAAFGLPQFVPVPEQMSPDPDFPSVAFPNPEEKGALDMAKAVADAQGVGLVLANDPDADRFAAAEKQPDGSWLAFTGDQLGTIFAAAVLAMARSAGIPDERVAMVNSTVSSRMLSAIAQAEGFRYTDTLTGFKYMANELLALQRQGFFVGFGYEEAIGYMIHDHVLDKDGVTALAVFVQLAAQLRAQGKSVAEYLEEQYARYGYFVSANSYFVCPDPVKTDRIFTRIRYGPDEEQTDVQRFEFVRSEYGDTLKYPRTIGGFPVSYIRDLTTGFEMRDVDKVPAETPLRVTLEECRPTFPVSAGSHMVTFETRNGGRLTMRTSGTEPKLKYYLEVRNQDNDRAAATRDLEAMVSAVASELVQAAENGL</sequence>
<dbReference type="GO" id="GO:0006006">
    <property type="term" value="P:glucose metabolic process"/>
    <property type="evidence" value="ECO:0007669"/>
    <property type="project" value="UniProtKB-KW"/>
</dbReference>
<keyword evidence="10" id="KW-0119">Carbohydrate metabolism</keyword>
<keyword evidence="6" id="KW-0597">Phosphoprotein</keyword>
<evidence type="ECO:0000256" key="5">
    <source>
        <dbReference type="ARBA" id="ARBA00022526"/>
    </source>
</evidence>
<dbReference type="GO" id="GO:0005634">
    <property type="term" value="C:nucleus"/>
    <property type="evidence" value="ECO:0007669"/>
    <property type="project" value="TreeGrafter"/>
</dbReference>
<evidence type="ECO:0000259" key="13">
    <source>
        <dbReference type="Pfam" id="PF02879"/>
    </source>
</evidence>
<dbReference type="PROSITE" id="PS00710">
    <property type="entry name" value="PGM_PMM"/>
    <property type="match status" value="1"/>
</dbReference>
<evidence type="ECO:0000256" key="3">
    <source>
        <dbReference type="ARBA" id="ARBA00010231"/>
    </source>
</evidence>
<dbReference type="InterPro" id="IPR005845">
    <property type="entry name" value="A-D-PHexomutase_a/b/a-II"/>
</dbReference>
<dbReference type="Pfam" id="PF02880">
    <property type="entry name" value="PGM_PMM_III"/>
    <property type="match status" value="1"/>
</dbReference>
<evidence type="ECO:0000313" key="16">
    <source>
        <dbReference type="Proteomes" id="UP001140011"/>
    </source>
</evidence>
<reference evidence="15" key="1">
    <citation type="submission" date="2022-07" db="EMBL/GenBank/DDBJ databases">
        <title>Phylogenomic reconstructions and comparative analyses of Kickxellomycotina fungi.</title>
        <authorList>
            <person name="Reynolds N.K."/>
            <person name="Stajich J.E."/>
            <person name="Barry K."/>
            <person name="Grigoriev I.V."/>
            <person name="Crous P."/>
            <person name="Smith M.E."/>
        </authorList>
    </citation>
    <scope>NUCLEOTIDE SEQUENCE</scope>
    <source>
        <strain evidence="15">BCRC 34297</strain>
    </source>
</reference>
<keyword evidence="9" id="KW-0413">Isomerase</keyword>
<dbReference type="PRINTS" id="PR00509">
    <property type="entry name" value="PGMPMM"/>
</dbReference>
<evidence type="ECO:0000256" key="11">
    <source>
        <dbReference type="SAM" id="MobiDB-lite"/>
    </source>
</evidence>
<evidence type="ECO:0000256" key="9">
    <source>
        <dbReference type="ARBA" id="ARBA00023235"/>
    </source>
</evidence>
<dbReference type="InterPro" id="IPR005841">
    <property type="entry name" value="Alpha-D-phosphohexomutase_SF"/>
</dbReference>
<evidence type="ECO:0000256" key="6">
    <source>
        <dbReference type="ARBA" id="ARBA00022553"/>
    </source>
</evidence>
<comment type="subcellular location">
    <subcellularLocation>
        <location evidence="2">Cytoplasm</location>
    </subcellularLocation>
</comment>
<dbReference type="InterPro" id="IPR016055">
    <property type="entry name" value="A-D-PHexomutase_a/b/a-I/II/III"/>
</dbReference>
<feature type="domain" description="Alpha-D-phosphohexomutase alpha/beta/alpha" evidence="14">
    <location>
        <begin position="532"/>
        <end position="657"/>
    </location>
</feature>
<evidence type="ECO:0000313" key="15">
    <source>
        <dbReference type="EMBL" id="KAJ2756693.1"/>
    </source>
</evidence>
<evidence type="ECO:0000259" key="12">
    <source>
        <dbReference type="Pfam" id="PF02878"/>
    </source>
</evidence>
<keyword evidence="5" id="KW-0313">Glucose metabolism</keyword>
<keyword evidence="8" id="KW-0460">Magnesium</keyword>
<keyword evidence="7" id="KW-0479">Metal-binding</keyword>
<accession>A0A9W8LDI9</accession>
<dbReference type="CDD" id="cd05799">
    <property type="entry name" value="PGM2"/>
    <property type="match status" value="1"/>
</dbReference>
<dbReference type="PANTHER" id="PTHR45745">
    <property type="entry name" value="PHOSPHOMANNOMUTASE 45A"/>
    <property type="match status" value="1"/>
</dbReference>
<dbReference type="FunFam" id="3.40.120.10:FF:000035">
    <property type="entry name" value="Pgm3p"/>
    <property type="match status" value="1"/>
</dbReference>
<dbReference type="Pfam" id="PF02878">
    <property type="entry name" value="PGM_PMM_I"/>
    <property type="match status" value="1"/>
</dbReference>
<evidence type="ECO:0000256" key="7">
    <source>
        <dbReference type="ARBA" id="ARBA00022723"/>
    </source>
</evidence>
<dbReference type="InterPro" id="IPR016066">
    <property type="entry name" value="A-D-PHexomutase_CS"/>
</dbReference>
<evidence type="ECO:0000259" key="14">
    <source>
        <dbReference type="Pfam" id="PF02880"/>
    </source>
</evidence>
<feature type="domain" description="Alpha-D-phosphohexomutase alpha/beta/alpha" evidence="13">
    <location>
        <begin position="426"/>
        <end position="521"/>
    </location>
</feature>
<proteinExistence type="inferred from homology"/>
<organism evidence="15 16">
    <name type="scientific">Coemansia pectinata</name>
    <dbReference type="NCBI Taxonomy" id="1052879"/>
    <lineage>
        <taxon>Eukaryota</taxon>
        <taxon>Fungi</taxon>
        <taxon>Fungi incertae sedis</taxon>
        <taxon>Zoopagomycota</taxon>
        <taxon>Kickxellomycotina</taxon>
        <taxon>Kickxellomycetes</taxon>
        <taxon>Kickxellales</taxon>
        <taxon>Kickxellaceae</taxon>
        <taxon>Coemansia</taxon>
    </lineage>
</organism>
<dbReference type="GO" id="GO:0008973">
    <property type="term" value="F:phosphopentomutase activity"/>
    <property type="evidence" value="ECO:0007669"/>
    <property type="project" value="TreeGrafter"/>
</dbReference>
<evidence type="ECO:0000256" key="4">
    <source>
        <dbReference type="ARBA" id="ARBA00022490"/>
    </source>
</evidence>
<evidence type="ECO:0000256" key="1">
    <source>
        <dbReference type="ARBA" id="ARBA00001946"/>
    </source>
</evidence>
<evidence type="ECO:0000256" key="2">
    <source>
        <dbReference type="ARBA" id="ARBA00004496"/>
    </source>
</evidence>
<comment type="cofactor">
    <cofactor evidence="1">
        <name>Mg(2+)</name>
        <dbReference type="ChEBI" id="CHEBI:18420"/>
    </cofactor>
</comment>
<dbReference type="SUPFAM" id="SSF53738">
    <property type="entry name" value="Phosphoglucomutase, first 3 domains"/>
    <property type="match status" value="3"/>
</dbReference>
<dbReference type="EMBL" id="JANBUH010000018">
    <property type="protein sequence ID" value="KAJ2756693.1"/>
    <property type="molecule type" value="Genomic_DNA"/>
</dbReference>
<dbReference type="InterPro" id="IPR005846">
    <property type="entry name" value="A-D-PHexomutase_a/b/a-III"/>
</dbReference>
<evidence type="ECO:0000256" key="10">
    <source>
        <dbReference type="ARBA" id="ARBA00023277"/>
    </source>
</evidence>
<dbReference type="SUPFAM" id="SSF55957">
    <property type="entry name" value="Phosphoglucomutase, C-terminal domain"/>
    <property type="match status" value="1"/>
</dbReference>
<dbReference type="InterPro" id="IPR005844">
    <property type="entry name" value="A-D-PHexomutase_a/b/a-I"/>
</dbReference>
<dbReference type="Gene3D" id="3.40.120.10">
    <property type="entry name" value="Alpha-D-Glucose-1,6-Bisphosphate, subunit A, domain 3"/>
    <property type="match status" value="3"/>
</dbReference>
<dbReference type="PANTHER" id="PTHR45745:SF1">
    <property type="entry name" value="PHOSPHOGLUCOMUTASE 2B-RELATED"/>
    <property type="match status" value="1"/>
</dbReference>
<dbReference type="OrthoDB" id="8300170at2759"/>
<dbReference type="GO" id="GO:0005737">
    <property type="term" value="C:cytoplasm"/>
    <property type="evidence" value="ECO:0007669"/>
    <property type="project" value="UniProtKB-SubCell"/>
</dbReference>
<gene>
    <name evidence="15" type="ORF">GGI19_000628</name>
</gene>
<evidence type="ECO:0008006" key="17">
    <source>
        <dbReference type="Google" id="ProtNLM"/>
    </source>
</evidence>
<dbReference type="GO" id="GO:0000287">
    <property type="term" value="F:magnesium ion binding"/>
    <property type="evidence" value="ECO:0007669"/>
    <property type="project" value="InterPro"/>
</dbReference>
<dbReference type="InterPro" id="IPR036900">
    <property type="entry name" value="A-D-PHexomutase_C_sf"/>
</dbReference>
<comment type="caution">
    <text evidence="15">The sequence shown here is derived from an EMBL/GenBank/DDBJ whole genome shotgun (WGS) entry which is preliminary data.</text>
</comment>